<dbReference type="AlphaFoldDB" id="A0A917RQF2"/>
<organism evidence="1 2">
    <name type="scientific">Streptomyces flaveus</name>
    <dbReference type="NCBI Taxonomy" id="66370"/>
    <lineage>
        <taxon>Bacteria</taxon>
        <taxon>Bacillati</taxon>
        <taxon>Actinomycetota</taxon>
        <taxon>Actinomycetes</taxon>
        <taxon>Kitasatosporales</taxon>
        <taxon>Streptomycetaceae</taxon>
        <taxon>Streptomyces</taxon>
        <taxon>Streptomyces aurantiacus group</taxon>
    </lineage>
</organism>
<protein>
    <submittedName>
        <fullName evidence="1">Uncharacterized protein</fullName>
    </submittedName>
</protein>
<proteinExistence type="predicted"/>
<accession>A0A917RQF2</accession>
<reference evidence="1" key="2">
    <citation type="submission" date="2020-09" db="EMBL/GenBank/DDBJ databases">
        <authorList>
            <person name="Sun Q."/>
            <person name="Ohkuma M."/>
        </authorList>
    </citation>
    <scope>NUCLEOTIDE SEQUENCE</scope>
    <source>
        <strain evidence="1">JCM 3035</strain>
    </source>
</reference>
<evidence type="ECO:0000313" key="1">
    <source>
        <dbReference type="EMBL" id="GGL17878.1"/>
    </source>
</evidence>
<comment type="caution">
    <text evidence="1">The sequence shown here is derived from an EMBL/GenBank/DDBJ whole genome shotgun (WGS) entry which is preliminary data.</text>
</comment>
<name>A0A917RQF2_9ACTN</name>
<keyword evidence="2" id="KW-1185">Reference proteome</keyword>
<dbReference type="EMBL" id="BMPQ01000062">
    <property type="protein sequence ID" value="GGL17878.1"/>
    <property type="molecule type" value="Genomic_DNA"/>
</dbReference>
<gene>
    <name evidence="1" type="ORF">GCM10010094_93430</name>
</gene>
<sequence>MSTPNYPLALALASTSWGNSETARRINARAQREGHRSVAVDRSRVGRWIRQGEKPRPPVPTLLAELLTEHLGQPYTPESLGLAPGRRVRVLLEAAEHEALVAVAAAANVSVEEYVRALLRSALSPYKGATSPYKGAT</sequence>
<reference evidence="1" key="1">
    <citation type="journal article" date="2014" name="Int. J. Syst. Evol. Microbiol.">
        <title>Complete genome sequence of Corynebacterium casei LMG S-19264T (=DSM 44701T), isolated from a smear-ripened cheese.</title>
        <authorList>
            <consortium name="US DOE Joint Genome Institute (JGI-PGF)"/>
            <person name="Walter F."/>
            <person name="Albersmeier A."/>
            <person name="Kalinowski J."/>
            <person name="Ruckert C."/>
        </authorList>
    </citation>
    <scope>NUCLEOTIDE SEQUENCE</scope>
    <source>
        <strain evidence="1">JCM 3035</strain>
    </source>
</reference>
<dbReference type="Proteomes" id="UP000637788">
    <property type="component" value="Unassembled WGS sequence"/>
</dbReference>
<evidence type="ECO:0000313" key="2">
    <source>
        <dbReference type="Proteomes" id="UP000637788"/>
    </source>
</evidence>